<evidence type="ECO:0000313" key="2">
    <source>
        <dbReference type="Proteomes" id="UP000289238"/>
    </source>
</evidence>
<keyword evidence="2" id="KW-1185">Reference proteome</keyword>
<comment type="caution">
    <text evidence="1">The sequence shown here is derived from an EMBL/GenBank/DDBJ whole genome shotgun (WGS) entry which is preliminary data.</text>
</comment>
<dbReference type="Proteomes" id="UP000289238">
    <property type="component" value="Unassembled WGS sequence"/>
</dbReference>
<organism evidence="1 2">
    <name type="scientific">Leeuwenhoekiella aequorea</name>
    <dbReference type="NCBI Taxonomy" id="283736"/>
    <lineage>
        <taxon>Bacteria</taxon>
        <taxon>Pseudomonadati</taxon>
        <taxon>Bacteroidota</taxon>
        <taxon>Flavobacteriia</taxon>
        <taxon>Flavobacteriales</taxon>
        <taxon>Flavobacteriaceae</taxon>
        <taxon>Leeuwenhoekiella</taxon>
    </lineage>
</organism>
<sequence>MGTSKHIILIVVLMFFQGFTAQERINATLSSIILGGGQQSVTVTLDLQPIAIVDLEPENTNSGETFIVEEAGNPFPTGGSANPGEFWLNYTYRGSNLETASLYTRINQPLPDGMVITLQVINSASINGNFIPNPISTPLTLSTTPQLIASDFSSGYTGDGENTGYLIQYKISNPNAISLPAGFEIVFEIK</sequence>
<name>A0A4Q0P481_9FLAO</name>
<reference evidence="1 2" key="1">
    <citation type="submission" date="2018-07" db="EMBL/GenBank/DDBJ databases">
        <title>Leeuwenhoekiella genomics.</title>
        <authorList>
            <person name="Tahon G."/>
            <person name="Willems A."/>
        </authorList>
    </citation>
    <scope>NUCLEOTIDE SEQUENCE [LARGE SCALE GENOMIC DNA]</scope>
    <source>
        <strain evidence="1 2">LMG 22550</strain>
    </source>
</reference>
<proteinExistence type="predicted"/>
<accession>A0A4Q0P481</accession>
<gene>
    <name evidence="1" type="ORF">DSM00_2708</name>
</gene>
<dbReference type="EMBL" id="QOVM01000006">
    <property type="protein sequence ID" value="RXG21191.1"/>
    <property type="molecule type" value="Genomic_DNA"/>
</dbReference>
<dbReference type="OrthoDB" id="700277at2"/>
<dbReference type="RefSeq" id="WP_128758458.1">
    <property type="nucleotide sequence ID" value="NZ_QOVM01000006.1"/>
</dbReference>
<evidence type="ECO:0000313" key="1">
    <source>
        <dbReference type="EMBL" id="RXG21191.1"/>
    </source>
</evidence>
<dbReference type="AlphaFoldDB" id="A0A4Q0P481"/>
<protein>
    <submittedName>
        <fullName evidence="1">Uncharacterized protein</fullName>
    </submittedName>
</protein>